<dbReference type="Proteomes" id="UP000025238">
    <property type="component" value="Chromosome"/>
</dbReference>
<reference evidence="15 16" key="1">
    <citation type="submission" date="2014-03" db="EMBL/GenBank/DDBJ databases">
        <title>Complete genome sequence of Pseudomonas stutzeri 19SMN4.</title>
        <authorList>
            <person name="Brunet-Galmes I."/>
            <person name="Nogales B."/>
            <person name="Busquets A."/>
            <person name="Pena A."/>
            <person name="Gomila M."/>
            <person name="Garcia-Valdes E."/>
            <person name="Lalucat J."/>
            <person name="Bennasar A."/>
            <person name="Bosch R."/>
        </authorList>
    </citation>
    <scope>NUCLEOTIDE SEQUENCE [LARGE SCALE GENOMIC DNA]</scope>
    <source>
        <strain evidence="15 16">19SMN4</strain>
    </source>
</reference>
<dbReference type="OrthoDB" id="9805111at2"/>
<evidence type="ECO:0000313" key="15">
    <source>
        <dbReference type="EMBL" id="AHY42459.1"/>
    </source>
</evidence>
<keyword evidence="5 13" id="KW-1003">Cell membrane</keyword>
<keyword evidence="12 13" id="KW-1006">Bacterial flagellum protein export</keyword>
<keyword evidence="15" id="KW-0969">Cilium</keyword>
<feature type="transmembrane region" description="Helical" evidence="13">
    <location>
        <begin position="197"/>
        <end position="223"/>
    </location>
</feature>
<evidence type="ECO:0000256" key="2">
    <source>
        <dbReference type="ARBA" id="ARBA00006257"/>
    </source>
</evidence>
<sequence length="258" mass="28211">MLRILLVAALMLCGPLAMAQEPSGILAQGNNPLSIPAITLTTDAEGQQEYSVSLQILLIMTALSFIPAFVMLMTSFTRIIIVFSILRQALGLQQTPSNQILVGLTLFLTLFIMAPVFERINQDALQPYLSEQIPAQEAIARAEVPLKNFMLAQTRESDLELFVRLSRRSDIASPEAAPMTILVPAFVTSELKTAFQIGFMIFIPFLIIDMVVASVLMAMGMMMLSPLIISLPFKIMLFVLVDGWGLIIGTLAGSFGTL</sequence>
<dbReference type="InterPro" id="IPR005837">
    <property type="entry name" value="FliP"/>
</dbReference>
<evidence type="ECO:0000256" key="9">
    <source>
        <dbReference type="ARBA" id="ARBA00022989"/>
    </source>
</evidence>
<keyword evidence="10 13" id="KW-0472">Membrane</keyword>
<dbReference type="GO" id="GO:0009306">
    <property type="term" value="P:protein secretion"/>
    <property type="evidence" value="ECO:0007669"/>
    <property type="project" value="UniProtKB-UniRule"/>
</dbReference>
<keyword evidence="9 13" id="KW-1133">Transmembrane helix</keyword>
<gene>
    <name evidence="13" type="primary">fliP</name>
    <name evidence="15" type="ORF">UIB01_08150</name>
</gene>
<accession>A0A023WRN4</accession>
<dbReference type="PANTHER" id="PTHR30587:SF0">
    <property type="entry name" value="FLAGELLAR BIOSYNTHETIC PROTEIN FLIP"/>
    <property type="match status" value="1"/>
</dbReference>
<evidence type="ECO:0000313" key="16">
    <source>
        <dbReference type="Proteomes" id="UP000025238"/>
    </source>
</evidence>
<name>A0A023WRN4_STUST</name>
<evidence type="ECO:0000256" key="14">
    <source>
        <dbReference type="SAM" id="SignalP"/>
    </source>
</evidence>
<evidence type="ECO:0000256" key="12">
    <source>
        <dbReference type="ARBA" id="ARBA00023225"/>
    </source>
</evidence>
<evidence type="ECO:0000256" key="4">
    <source>
        <dbReference type="ARBA" id="ARBA00022448"/>
    </source>
</evidence>
<feature type="transmembrane region" description="Helical" evidence="13">
    <location>
        <begin position="235"/>
        <end position="255"/>
    </location>
</feature>
<keyword evidence="11" id="KW-0975">Bacterial flagellum</keyword>
<evidence type="ECO:0000256" key="6">
    <source>
        <dbReference type="ARBA" id="ARBA00022692"/>
    </source>
</evidence>
<keyword evidence="8 13" id="KW-0653">Protein transport</keyword>
<dbReference type="NCBIfam" id="TIGR01103">
    <property type="entry name" value="fliP"/>
    <property type="match status" value="1"/>
</dbReference>
<evidence type="ECO:0000256" key="13">
    <source>
        <dbReference type="RuleBase" id="RU362069"/>
    </source>
</evidence>
<dbReference type="PROSITE" id="PS01061">
    <property type="entry name" value="FLIP_2"/>
    <property type="match status" value="1"/>
</dbReference>
<dbReference type="GO" id="GO:0009425">
    <property type="term" value="C:bacterial-type flagellum basal body"/>
    <property type="evidence" value="ECO:0007669"/>
    <property type="project" value="UniProtKB-SubCell"/>
</dbReference>
<keyword evidence="6 13" id="KW-0812">Transmembrane</keyword>
<organism evidence="15 16">
    <name type="scientific">Stutzerimonas stutzeri</name>
    <name type="common">Pseudomonas stutzeri</name>
    <dbReference type="NCBI Taxonomy" id="316"/>
    <lineage>
        <taxon>Bacteria</taxon>
        <taxon>Pseudomonadati</taxon>
        <taxon>Pseudomonadota</taxon>
        <taxon>Gammaproteobacteria</taxon>
        <taxon>Pseudomonadales</taxon>
        <taxon>Pseudomonadaceae</taxon>
        <taxon>Stutzerimonas</taxon>
    </lineage>
</organism>
<dbReference type="KEGG" id="pstu:UIB01_08150"/>
<dbReference type="InterPro" id="IPR005838">
    <property type="entry name" value="T3SS_IM_P"/>
</dbReference>
<evidence type="ECO:0000256" key="11">
    <source>
        <dbReference type="ARBA" id="ARBA00023143"/>
    </source>
</evidence>
<comment type="function">
    <text evidence="1 13">Plays a role in the flagellum-specific transport system.</text>
</comment>
<feature type="chain" id="PRO_5001524834" description="Flagellar biosynthetic protein FliP" evidence="14">
    <location>
        <begin position="20"/>
        <end position="258"/>
    </location>
</feature>
<protein>
    <recommendedName>
        <fullName evidence="3 13">Flagellar biosynthetic protein FliP</fullName>
    </recommendedName>
</protein>
<dbReference type="PATRIC" id="fig|316.97.peg.1638"/>
<dbReference type="PANTHER" id="PTHR30587">
    <property type="entry name" value="FLAGELLAR BIOSYNTHETIC PROTEIN FLIP"/>
    <property type="match status" value="1"/>
</dbReference>
<evidence type="ECO:0000256" key="5">
    <source>
        <dbReference type="ARBA" id="ARBA00022475"/>
    </source>
</evidence>
<comment type="subcellular location">
    <subcellularLocation>
        <location evidence="13">Cell membrane</location>
        <topology evidence="13">Multi-pass membrane protein</topology>
    </subcellularLocation>
    <subcellularLocation>
        <location evidence="13">Bacterial flagellum basal body</location>
    </subcellularLocation>
</comment>
<dbReference type="GO" id="GO:0005886">
    <property type="term" value="C:plasma membrane"/>
    <property type="evidence" value="ECO:0007669"/>
    <property type="project" value="UniProtKB-SubCell"/>
</dbReference>
<evidence type="ECO:0000256" key="1">
    <source>
        <dbReference type="ARBA" id="ARBA00003663"/>
    </source>
</evidence>
<evidence type="ECO:0000256" key="8">
    <source>
        <dbReference type="ARBA" id="ARBA00022927"/>
    </source>
</evidence>
<dbReference type="AlphaFoldDB" id="A0A023WRN4"/>
<keyword evidence="15" id="KW-0282">Flagellum</keyword>
<evidence type="ECO:0000256" key="3">
    <source>
        <dbReference type="ARBA" id="ARBA00021714"/>
    </source>
</evidence>
<comment type="similarity">
    <text evidence="2 13">Belongs to the FliP/MopC/SpaP family.</text>
</comment>
<dbReference type="GO" id="GO:0044781">
    <property type="term" value="P:bacterial-type flagellum organization"/>
    <property type="evidence" value="ECO:0007669"/>
    <property type="project" value="UniProtKB-UniRule"/>
</dbReference>
<feature type="signal peptide" evidence="14">
    <location>
        <begin position="1"/>
        <end position="19"/>
    </location>
</feature>
<feature type="transmembrane region" description="Helical" evidence="13">
    <location>
        <begin position="56"/>
        <end position="86"/>
    </location>
</feature>
<dbReference type="PRINTS" id="PR00951">
    <property type="entry name" value="FLGBIOSNFLIP"/>
</dbReference>
<keyword evidence="7 13" id="KW-1005">Bacterial flagellum biogenesis</keyword>
<dbReference type="NCBIfam" id="NF009438">
    <property type="entry name" value="PRK12797.1"/>
    <property type="match status" value="1"/>
</dbReference>
<evidence type="ECO:0000256" key="7">
    <source>
        <dbReference type="ARBA" id="ARBA00022795"/>
    </source>
</evidence>
<keyword evidence="14" id="KW-0732">Signal</keyword>
<proteinExistence type="inferred from homology"/>
<dbReference type="EMBL" id="CP007509">
    <property type="protein sequence ID" value="AHY42459.1"/>
    <property type="molecule type" value="Genomic_DNA"/>
</dbReference>
<dbReference type="PRINTS" id="PR01302">
    <property type="entry name" value="TYPE3IMPPROT"/>
</dbReference>
<keyword evidence="15" id="KW-0966">Cell projection</keyword>
<keyword evidence="4 13" id="KW-0813">Transport</keyword>
<evidence type="ECO:0000256" key="10">
    <source>
        <dbReference type="ARBA" id="ARBA00023136"/>
    </source>
</evidence>
<dbReference type="PROSITE" id="PS01060">
    <property type="entry name" value="FLIP_1"/>
    <property type="match status" value="1"/>
</dbReference>
<dbReference type="Pfam" id="PF00813">
    <property type="entry name" value="FliP"/>
    <property type="match status" value="1"/>
</dbReference>
<feature type="transmembrane region" description="Helical" evidence="13">
    <location>
        <begin position="98"/>
        <end position="117"/>
    </location>
</feature>